<dbReference type="HAMAP" id="MF_00148">
    <property type="entry name" value="UDG"/>
    <property type="match status" value="1"/>
</dbReference>
<keyword evidence="8 9" id="KW-0234">DNA repair</keyword>
<dbReference type="NCBIfam" id="NF003591">
    <property type="entry name" value="PRK05254.1-4"/>
    <property type="match status" value="1"/>
</dbReference>
<dbReference type="NCBIfam" id="NF003588">
    <property type="entry name" value="PRK05254.1-1"/>
    <property type="match status" value="1"/>
</dbReference>
<dbReference type="SUPFAM" id="SSF52141">
    <property type="entry name" value="Uracil-DNA glycosylase-like"/>
    <property type="match status" value="1"/>
</dbReference>
<keyword evidence="7 9" id="KW-0378">Hydrolase</keyword>
<feature type="domain" description="Uracil-DNA glycosylase-like" evidence="12">
    <location>
        <begin position="50"/>
        <end position="210"/>
    </location>
</feature>
<evidence type="ECO:0000256" key="4">
    <source>
        <dbReference type="ARBA" id="ARBA00012030"/>
    </source>
</evidence>
<evidence type="ECO:0000256" key="10">
    <source>
        <dbReference type="PROSITE-ProRule" id="PRU10072"/>
    </source>
</evidence>
<evidence type="ECO:0000256" key="11">
    <source>
        <dbReference type="RuleBase" id="RU003780"/>
    </source>
</evidence>
<organism evidence="13 14">
    <name type="scientific">SAR86 cluster bacterium</name>
    <dbReference type="NCBI Taxonomy" id="2030880"/>
    <lineage>
        <taxon>Bacteria</taxon>
        <taxon>Pseudomonadati</taxon>
        <taxon>Pseudomonadota</taxon>
        <taxon>Gammaproteobacteria</taxon>
        <taxon>SAR86 cluster</taxon>
    </lineage>
</organism>
<dbReference type="PANTHER" id="PTHR11264">
    <property type="entry name" value="URACIL-DNA GLYCOSYLASE"/>
    <property type="match status" value="1"/>
</dbReference>
<dbReference type="GO" id="GO:0004844">
    <property type="term" value="F:uracil DNA N-glycosylase activity"/>
    <property type="evidence" value="ECO:0007669"/>
    <property type="project" value="UniProtKB-UniRule"/>
</dbReference>
<evidence type="ECO:0000256" key="6">
    <source>
        <dbReference type="ARBA" id="ARBA00022763"/>
    </source>
</evidence>
<comment type="caution">
    <text evidence="13">The sequence shown here is derived from an EMBL/GenBank/DDBJ whole genome shotgun (WGS) entry which is preliminary data.</text>
</comment>
<dbReference type="NCBIfam" id="NF003592">
    <property type="entry name" value="PRK05254.1-5"/>
    <property type="match status" value="1"/>
</dbReference>
<dbReference type="SMART" id="SM00986">
    <property type="entry name" value="UDG"/>
    <property type="match status" value="1"/>
</dbReference>
<evidence type="ECO:0000256" key="1">
    <source>
        <dbReference type="ARBA" id="ARBA00001400"/>
    </source>
</evidence>
<reference evidence="13" key="1">
    <citation type="submission" date="2020-10" db="EMBL/GenBank/DDBJ databases">
        <title>Microbiome of the Black Sea water column analyzed by genome centric metagenomics.</title>
        <authorList>
            <person name="Cabello-Yeves P.J."/>
            <person name="Callieri C."/>
            <person name="Picazo A."/>
            <person name="Mehrshad M."/>
            <person name="Haro-Moreno J.M."/>
            <person name="Roda-Garcia J."/>
            <person name="Dzembekova N."/>
            <person name="Slabakova V."/>
            <person name="Slabakova N."/>
            <person name="Moncheva S."/>
            <person name="Rodriguez-Valera F."/>
        </authorList>
    </citation>
    <scope>NUCLEOTIDE SEQUENCE</scope>
    <source>
        <strain evidence="13">BS307-5m-G49</strain>
    </source>
</reference>
<sequence length="222" mass="25131">MVESLESWKEVAAEYGLKDILKPIRKKISEASSQKKKIYPSSKDIFRAFELTSFENVKIIILGQDPYHGSNQANGLAFSVNSEVRFPPSLLNIFKEYSTDLNLPIPKDGNLTVWAERGILLLNSILTVESGSPGSHKDFGWEEFTNQIIKALSDKKSNLVFILWGAYAQSKKIHIDPSKHLIIATPHPSPLSAHRGFFGSKPFSKTNDYLRKNKNKEIDWRI</sequence>
<dbReference type="AlphaFoldDB" id="A0A937LGI8"/>
<keyword evidence="13" id="KW-0326">Glycosidase</keyword>
<keyword evidence="6 9" id="KW-0227">DNA damage</keyword>
<dbReference type="GO" id="GO:0005737">
    <property type="term" value="C:cytoplasm"/>
    <property type="evidence" value="ECO:0007669"/>
    <property type="project" value="UniProtKB-SubCell"/>
</dbReference>
<evidence type="ECO:0000256" key="5">
    <source>
        <dbReference type="ARBA" id="ARBA00018429"/>
    </source>
</evidence>
<evidence type="ECO:0000313" key="14">
    <source>
        <dbReference type="Proteomes" id="UP000744438"/>
    </source>
</evidence>
<keyword evidence="9" id="KW-0963">Cytoplasm</keyword>
<name>A0A937LGI8_9GAMM</name>
<evidence type="ECO:0000256" key="2">
    <source>
        <dbReference type="ARBA" id="ARBA00002631"/>
    </source>
</evidence>
<dbReference type="Proteomes" id="UP000744438">
    <property type="component" value="Unassembled WGS sequence"/>
</dbReference>
<dbReference type="InterPro" id="IPR002043">
    <property type="entry name" value="UDG_fam1"/>
</dbReference>
<dbReference type="SMART" id="SM00987">
    <property type="entry name" value="UreE_C"/>
    <property type="match status" value="1"/>
</dbReference>
<evidence type="ECO:0000256" key="7">
    <source>
        <dbReference type="ARBA" id="ARBA00022801"/>
    </source>
</evidence>
<evidence type="ECO:0000256" key="3">
    <source>
        <dbReference type="ARBA" id="ARBA00008184"/>
    </source>
</evidence>
<dbReference type="PROSITE" id="PS00130">
    <property type="entry name" value="U_DNA_GLYCOSYLASE"/>
    <property type="match status" value="1"/>
</dbReference>
<evidence type="ECO:0000259" key="12">
    <source>
        <dbReference type="SMART" id="SM00986"/>
    </source>
</evidence>
<comment type="catalytic activity">
    <reaction evidence="1 9 11">
        <text>Hydrolyzes single-stranded DNA or mismatched double-stranded DNA and polynucleotides, releasing free uracil.</text>
        <dbReference type="EC" id="3.2.2.27"/>
    </reaction>
</comment>
<accession>A0A937LGI8</accession>
<evidence type="ECO:0000256" key="8">
    <source>
        <dbReference type="ARBA" id="ARBA00023204"/>
    </source>
</evidence>
<evidence type="ECO:0000313" key="13">
    <source>
        <dbReference type="EMBL" id="MBL6811625.1"/>
    </source>
</evidence>
<dbReference type="InterPro" id="IPR018085">
    <property type="entry name" value="Ura-DNA_Glyclase_AS"/>
</dbReference>
<comment type="function">
    <text evidence="2 9 11">Excises uracil residues from the DNA which can arise as a result of misincorporation of dUMP residues by DNA polymerase or due to deamination of cytosine.</text>
</comment>
<dbReference type="Pfam" id="PF03167">
    <property type="entry name" value="UDG"/>
    <property type="match status" value="1"/>
</dbReference>
<dbReference type="EC" id="3.2.2.27" evidence="4 9"/>
<comment type="similarity">
    <text evidence="3 9 11">Belongs to the uracil-DNA glycosylase (UDG) superfamily. UNG family.</text>
</comment>
<dbReference type="NCBIfam" id="TIGR00628">
    <property type="entry name" value="ung"/>
    <property type="match status" value="1"/>
</dbReference>
<dbReference type="FunFam" id="3.40.470.10:FF:000001">
    <property type="entry name" value="Uracil-DNA glycosylase"/>
    <property type="match status" value="1"/>
</dbReference>
<dbReference type="EMBL" id="JADHQC010000006">
    <property type="protein sequence ID" value="MBL6811625.1"/>
    <property type="molecule type" value="Genomic_DNA"/>
</dbReference>
<feature type="active site" description="Proton acceptor" evidence="9 10">
    <location>
        <position position="65"/>
    </location>
</feature>
<evidence type="ECO:0000256" key="9">
    <source>
        <dbReference type="HAMAP-Rule" id="MF_00148"/>
    </source>
</evidence>
<proteinExistence type="inferred from homology"/>
<protein>
    <recommendedName>
        <fullName evidence="5 9">Uracil-DNA glycosylase</fullName>
        <shortName evidence="9">UDG</shortName>
        <ecNumber evidence="4 9">3.2.2.27</ecNumber>
    </recommendedName>
</protein>
<dbReference type="InterPro" id="IPR036895">
    <property type="entry name" value="Uracil-DNA_glycosylase-like_sf"/>
</dbReference>
<dbReference type="Gene3D" id="3.40.470.10">
    <property type="entry name" value="Uracil-DNA glycosylase-like domain"/>
    <property type="match status" value="1"/>
</dbReference>
<dbReference type="GO" id="GO:0097510">
    <property type="term" value="P:base-excision repair, AP site formation via deaminated base removal"/>
    <property type="evidence" value="ECO:0007669"/>
    <property type="project" value="TreeGrafter"/>
</dbReference>
<dbReference type="InterPro" id="IPR005122">
    <property type="entry name" value="Uracil-DNA_glycosylase-like"/>
</dbReference>
<dbReference type="CDD" id="cd10027">
    <property type="entry name" value="UDG-F1-like"/>
    <property type="match status" value="1"/>
</dbReference>
<comment type="subcellular location">
    <subcellularLocation>
        <location evidence="9">Cytoplasm</location>
    </subcellularLocation>
</comment>
<dbReference type="NCBIfam" id="NF003589">
    <property type="entry name" value="PRK05254.1-2"/>
    <property type="match status" value="1"/>
</dbReference>
<dbReference type="PANTHER" id="PTHR11264:SF0">
    <property type="entry name" value="URACIL-DNA GLYCOSYLASE"/>
    <property type="match status" value="1"/>
</dbReference>
<gene>
    <name evidence="9 13" type="primary">ung</name>
    <name evidence="13" type="ORF">ISQ63_01930</name>
</gene>